<proteinExistence type="predicted"/>
<keyword evidence="1" id="KW-0472">Membrane</keyword>
<evidence type="ECO:0000256" key="1">
    <source>
        <dbReference type="SAM" id="Phobius"/>
    </source>
</evidence>
<dbReference type="EMBL" id="JARKHS020007798">
    <property type="protein sequence ID" value="KAK8781302.1"/>
    <property type="molecule type" value="Genomic_DNA"/>
</dbReference>
<protein>
    <submittedName>
        <fullName evidence="2">Uncharacterized protein</fullName>
    </submittedName>
</protein>
<accession>A0AAQ4F3I8</accession>
<gene>
    <name evidence="2" type="ORF">V5799_017358</name>
</gene>
<evidence type="ECO:0000313" key="2">
    <source>
        <dbReference type="EMBL" id="KAK8781302.1"/>
    </source>
</evidence>
<reference evidence="2 3" key="1">
    <citation type="journal article" date="2023" name="Arcadia Sci">
        <title>De novo assembly of a long-read Amblyomma americanum tick genome.</title>
        <authorList>
            <person name="Chou S."/>
            <person name="Poskanzer K.E."/>
            <person name="Rollins M."/>
            <person name="Thuy-Boun P.S."/>
        </authorList>
    </citation>
    <scope>NUCLEOTIDE SEQUENCE [LARGE SCALE GENOMIC DNA]</scope>
    <source>
        <strain evidence="2">F_SG_1</strain>
        <tissue evidence="2">Salivary glands</tissue>
    </source>
</reference>
<comment type="caution">
    <text evidence="2">The sequence shown here is derived from an EMBL/GenBank/DDBJ whole genome shotgun (WGS) entry which is preliminary data.</text>
</comment>
<sequence length="99" mass="11143">MAHSLYITNVMSEQWPTACSSPMSELCHGVDTYKSSKFAQFNYATIIFLSLPISHLLAFLQWLSPSLNCHCHEPASNTTKLVTSSAQVHFDRRHVPDMS</sequence>
<organism evidence="2 3">
    <name type="scientific">Amblyomma americanum</name>
    <name type="common">Lone star tick</name>
    <dbReference type="NCBI Taxonomy" id="6943"/>
    <lineage>
        <taxon>Eukaryota</taxon>
        <taxon>Metazoa</taxon>
        <taxon>Ecdysozoa</taxon>
        <taxon>Arthropoda</taxon>
        <taxon>Chelicerata</taxon>
        <taxon>Arachnida</taxon>
        <taxon>Acari</taxon>
        <taxon>Parasitiformes</taxon>
        <taxon>Ixodida</taxon>
        <taxon>Ixodoidea</taxon>
        <taxon>Ixodidae</taxon>
        <taxon>Amblyomminae</taxon>
        <taxon>Amblyomma</taxon>
    </lineage>
</organism>
<evidence type="ECO:0000313" key="3">
    <source>
        <dbReference type="Proteomes" id="UP001321473"/>
    </source>
</evidence>
<feature type="transmembrane region" description="Helical" evidence="1">
    <location>
        <begin position="41"/>
        <end position="63"/>
    </location>
</feature>
<keyword evidence="3" id="KW-1185">Reference proteome</keyword>
<keyword evidence="1" id="KW-0812">Transmembrane</keyword>
<name>A0AAQ4F3I8_AMBAM</name>
<dbReference type="Proteomes" id="UP001321473">
    <property type="component" value="Unassembled WGS sequence"/>
</dbReference>
<keyword evidence="1" id="KW-1133">Transmembrane helix</keyword>
<dbReference type="AlphaFoldDB" id="A0AAQ4F3I8"/>